<dbReference type="Proteomes" id="UP001295444">
    <property type="component" value="Chromosome 02"/>
</dbReference>
<protein>
    <submittedName>
        <fullName evidence="2">Uncharacterized protein</fullName>
    </submittedName>
</protein>
<accession>A0AAD1VRQ0</accession>
<feature type="region of interest" description="Disordered" evidence="1">
    <location>
        <begin position="74"/>
        <end position="97"/>
    </location>
</feature>
<dbReference type="AlphaFoldDB" id="A0AAD1VRQ0"/>
<organism evidence="2 3">
    <name type="scientific">Pelobates cultripes</name>
    <name type="common">Western spadefoot toad</name>
    <dbReference type="NCBI Taxonomy" id="61616"/>
    <lineage>
        <taxon>Eukaryota</taxon>
        <taxon>Metazoa</taxon>
        <taxon>Chordata</taxon>
        <taxon>Craniata</taxon>
        <taxon>Vertebrata</taxon>
        <taxon>Euteleostomi</taxon>
        <taxon>Amphibia</taxon>
        <taxon>Batrachia</taxon>
        <taxon>Anura</taxon>
        <taxon>Pelobatoidea</taxon>
        <taxon>Pelobatidae</taxon>
        <taxon>Pelobates</taxon>
    </lineage>
</organism>
<name>A0AAD1VRQ0_PELCU</name>
<proteinExistence type="predicted"/>
<gene>
    <name evidence="2" type="ORF">PECUL_23A050599</name>
</gene>
<dbReference type="EMBL" id="OW240913">
    <property type="protein sequence ID" value="CAH2252616.1"/>
    <property type="molecule type" value="Genomic_DNA"/>
</dbReference>
<evidence type="ECO:0000313" key="3">
    <source>
        <dbReference type="Proteomes" id="UP001295444"/>
    </source>
</evidence>
<feature type="compositionally biased region" description="Basic and acidic residues" evidence="1">
    <location>
        <begin position="87"/>
        <end position="97"/>
    </location>
</feature>
<feature type="non-terminal residue" evidence="2">
    <location>
        <position position="97"/>
    </location>
</feature>
<sequence length="97" mass="10884">TYLGELQSSCSKAMLHKMADAHGPALQGQQHPTYSLLRCMATLDAVFEIFWAKLESRSRMAEMAGRTAWEAGRRHGEELQRPQLGKEFPDIVATEHA</sequence>
<feature type="non-terminal residue" evidence="2">
    <location>
        <position position="1"/>
    </location>
</feature>
<reference evidence="2" key="1">
    <citation type="submission" date="2022-03" db="EMBL/GenBank/DDBJ databases">
        <authorList>
            <person name="Alioto T."/>
            <person name="Alioto T."/>
            <person name="Gomez Garrido J."/>
        </authorList>
    </citation>
    <scope>NUCLEOTIDE SEQUENCE</scope>
</reference>
<evidence type="ECO:0000256" key="1">
    <source>
        <dbReference type="SAM" id="MobiDB-lite"/>
    </source>
</evidence>
<keyword evidence="3" id="KW-1185">Reference proteome</keyword>
<evidence type="ECO:0000313" key="2">
    <source>
        <dbReference type="EMBL" id="CAH2252616.1"/>
    </source>
</evidence>